<feature type="transmembrane region" description="Helical" evidence="5">
    <location>
        <begin position="254"/>
        <end position="275"/>
    </location>
</feature>
<feature type="transmembrane region" description="Helical" evidence="5">
    <location>
        <begin position="46"/>
        <end position="66"/>
    </location>
</feature>
<evidence type="ECO:0000256" key="4">
    <source>
        <dbReference type="ARBA" id="ARBA00023136"/>
    </source>
</evidence>
<evidence type="ECO:0000256" key="1">
    <source>
        <dbReference type="ARBA" id="ARBA00004141"/>
    </source>
</evidence>
<gene>
    <name evidence="6" type="primary">ZIPCO</name>
    <name evidence="6" type="ORF">PGAL8A_00481600</name>
</gene>
<feature type="transmembrane region" description="Helical" evidence="5">
    <location>
        <begin position="6"/>
        <end position="25"/>
    </location>
</feature>
<dbReference type="PANTHER" id="PTHR11040:SF198">
    <property type="entry name" value="METAL HOMEOSTASIS FACTOR ATX2"/>
    <property type="match status" value="1"/>
</dbReference>
<sequence length="313" mass="35442">MWLTAFLALLIFIECVAVIYIPSYIENKLSKIKKSRFMNMENFENIASGAILSLAFIHMLPEAIILSNKKNINLYNIFTLILVSIAFLNITDILYDHDLENSFDINGTQVCENQSNSIKNIDDKGDNTNYVDGNASEDIDIEMKALDGKAKNDSCKNNFFFDMFKSNSFFIVLSLFIHSFIEGLLMGSLKDKNAVVIVGLSMIAHKWAECLIVYKNVVSKIENKILATIYAWSFILSLPLGVFIAIFSFPSNELVEIIFSSIACGFFLYLSFNMTKDIRITKNNKHFISFSYFLGVCGMSGLMLVFNSFEETL</sequence>
<evidence type="ECO:0000313" key="6">
    <source>
        <dbReference type="EMBL" id="CRG97237.1"/>
    </source>
</evidence>
<name>A0A1J1H1P9_PLAGA</name>
<organism evidence="6 7">
    <name type="scientific">Plasmodium gallinaceum</name>
    <dbReference type="NCBI Taxonomy" id="5849"/>
    <lineage>
        <taxon>Eukaryota</taxon>
        <taxon>Sar</taxon>
        <taxon>Alveolata</taxon>
        <taxon>Apicomplexa</taxon>
        <taxon>Aconoidasida</taxon>
        <taxon>Haemosporida</taxon>
        <taxon>Plasmodiidae</taxon>
        <taxon>Plasmodium</taxon>
        <taxon>Plasmodium (Haemamoeba)</taxon>
    </lineage>
</organism>
<keyword evidence="2 5" id="KW-0812">Transmembrane</keyword>
<keyword evidence="3 5" id="KW-1133">Transmembrane helix</keyword>
<dbReference type="InterPro" id="IPR003689">
    <property type="entry name" value="ZIP"/>
</dbReference>
<evidence type="ECO:0000256" key="3">
    <source>
        <dbReference type="ARBA" id="ARBA00022989"/>
    </source>
</evidence>
<evidence type="ECO:0000313" key="7">
    <source>
        <dbReference type="Proteomes" id="UP000220797"/>
    </source>
</evidence>
<reference evidence="6" key="1">
    <citation type="submission" date="2015-04" db="EMBL/GenBank/DDBJ databases">
        <authorList>
            <consortium name="Pathogen Informatics"/>
        </authorList>
    </citation>
    <scope>NUCLEOTIDE SEQUENCE [LARGE SCALE GENOMIC DNA]</scope>
    <source>
        <strain evidence="6">8A</strain>
    </source>
</reference>
<feature type="transmembrane region" description="Helical" evidence="5">
    <location>
        <begin position="226"/>
        <end position="248"/>
    </location>
</feature>
<protein>
    <submittedName>
        <fullName evidence="6">ZIP domain-containing protein, putative</fullName>
    </submittedName>
</protein>
<feature type="transmembrane region" description="Helical" evidence="5">
    <location>
        <begin position="72"/>
        <end position="95"/>
    </location>
</feature>
<comment type="caution">
    <text evidence="6">The sequence shown here is derived from an EMBL/GenBank/DDBJ whole genome shotgun (WGS) entry which is preliminary data.</text>
</comment>
<dbReference type="OrthoDB" id="448280at2759"/>
<dbReference type="VEuPathDB" id="PlasmoDB:PGAL8A_00481600"/>
<evidence type="ECO:0000256" key="5">
    <source>
        <dbReference type="SAM" id="Phobius"/>
    </source>
</evidence>
<dbReference type="AlphaFoldDB" id="A0A1J1H1P9"/>
<comment type="subcellular location">
    <subcellularLocation>
        <location evidence="1">Membrane</location>
        <topology evidence="1">Multi-pass membrane protein</topology>
    </subcellularLocation>
</comment>
<dbReference type="EMBL" id="CVMV01000096">
    <property type="protein sequence ID" value="CRG97237.1"/>
    <property type="molecule type" value="Genomic_DNA"/>
</dbReference>
<feature type="transmembrane region" description="Helical" evidence="5">
    <location>
        <begin position="287"/>
        <end position="306"/>
    </location>
</feature>
<dbReference type="Proteomes" id="UP000220797">
    <property type="component" value="Unassembled WGS sequence"/>
</dbReference>
<feature type="transmembrane region" description="Helical" evidence="5">
    <location>
        <begin position="169"/>
        <end position="189"/>
    </location>
</feature>
<accession>A0A1J1H1P9</accession>
<dbReference type="GO" id="GO:0005385">
    <property type="term" value="F:zinc ion transmembrane transporter activity"/>
    <property type="evidence" value="ECO:0007669"/>
    <property type="project" value="TreeGrafter"/>
</dbReference>
<dbReference type="RefSeq" id="XP_028530040.1">
    <property type="nucleotide sequence ID" value="XM_028673604.1"/>
</dbReference>
<dbReference type="OMA" id="IFIECVA"/>
<keyword evidence="4 5" id="KW-0472">Membrane</keyword>
<dbReference type="GeneID" id="39733349"/>
<keyword evidence="7" id="KW-1185">Reference proteome</keyword>
<evidence type="ECO:0000256" key="2">
    <source>
        <dbReference type="ARBA" id="ARBA00022692"/>
    </source>
</evidence>
<dbReference type="GO" id="GO:0016020">
    <property type="term" value="C:membrane"/>
    <property type="evidence" value="ECO:0007669"/>
    <property type="project" value="UniProtKB-SubCell"/>
</dbReference>
<proteinExistence type="predicted"/>
<dbReference type="PANTHER" id="PTHR11040">
    <property type="entry name" value="ZINC/IRON TRANSPORTER"/>
    <property type="match status" value="1"/>
</dbReference>
<dbReference type="Pfam" id="PF02535">
    <property type="entry name" value="Zip"/>
    <property type="match status" value="1"/>
</dbReference>